<dbReference type="PANTHER" id="PTHR42850">
    <property type="entry name" value="METALLOPHOSPHOESTERASE"/>
    <property type="match status" value="1"/>
</dbReference>
<evidence type="ECO:0000259" key="1">
    <source>
        <dbReference type="Pfam" id="PF00149"/>
    </source>
</evidence>
<organism evidence="2 3">
    <name type="scientific">Pseudoroseicyclus tamaricis</name>
    <dbReference type="NCBI Taxonomy" id="2705421"/>
    <lineage>
        <taxon>Bacteria</taxon>
        <taxon>Pseudomonadati</taxon>
        <taxon>Pseudomonadota</taxon>
        <taxon>Alphaproteobacteria</taxon>
        <taxon>Rhodobacterales</taxon>
        <taxon>Paracoccaceae</taxon>
        <taxon>Pseudoroseicyclus</taxon>
    </lineage>
</organism>
<dbReference type="GO" id="GO:0016791">
    <property type="term" value="F:phosphatase activity"/>
    <property type="evidence" value="ECO:0007669"/>
    <property type="project" value="TreeGrafter"/>
</dbReference>
<protein>
    <submittedName>
        <fullName evidence="2">Serine/threonine protein phosphatase</fullName>
    </submittedName>
</protein>
<accession>A0A6B2JWA8</accession>
<dbReference type="GO" id="GO:0110154">
    <property type="term" value="P:RNA decapping"/>
    <property type="evidence" value="ECO:0007669"/>
    <property type="project" value="TreeGrafter"/>
</dbReference>
<dbReference type="RefSeq" id="WP_163895662.1">
    <property type="nucleotide sequence ID" value="NZ_JAAFYS010000004.1"/>
</dbReference>
<name>A0A6B2JWA8_9RHOB</name>
<dbReference type="EMBL" id="JAAGAB010000004">
    <property type="protein sequence ID" value="NDV02568.1"/>
    <property type="molecule type" value="Genomic_DNA"/>
</dbReference>
<dbReference type="InterPro" id="IPR050126">
    <property type="entry name" value="Ap4A_hydrolase"/>
</dbReference>
<dbReference type="Proteomes" id="UP000474757">
    <property type="component" value="Unassembled WGS sequence"/>
</dbReference>
<dbReference type="AlphaFoldDB" id="A0A6B2JWA8"/>
<evidence type="ECO:0000313" key="2">
    <source>
        <dbReference type="EMBL" id="NDV02568.1"/>
    </source>
</evidence>
<reference evidence="2 3" key="1">
    <citation type="submission" date="2020-02" db="EMBL/GenBank/DDBJ databases">
        <title>Pseudoroseicyclus tamarix, sp. nov., isolated from offshore sediment of a Tamarix chinensis forest.</title>
        <authorList>
            <person name="Gai Y."/>
        </authorList>
    </citation>
    <scope>NUCLEOTIDE SEQUENCE [LARGE SCALE GENOMIC DNA]</scope>
    <source>
        <strain evidence="2 3">CLL3-39</strain>
    </source>
</reference>
<dbReference type="InterPro" id="IPR004843">
    <property type="entry name" value="Calcineurin-like_PHP"/>
</dbReference>
<feature type="domain" description="Calcineurin-like phosphoesterase" evidence="1">
    <location>
        <begin position="4"/>
        <end position="80"/>
    </location>
</feature>
<proteinExistence type="predicted"/>
<dbReference type="SUPFAM" id="SSF56300">
    <property type="entry name" value="Metallo-dependent phosphatases"/>
    <property type="match status" value="1"/>
</dbReference>
<keyword evidence="3" id="KW-1185">Reference proteome</keyword>
<dbReference type="Gene3D" id="3.60.21.10">
    <property type="match status" value="1"/>
</dbReference>
<gene>
    <name evidence="2" type="ORF">GZA08_16480</name>
</gene>
<dbReference type="Pfam" id="PF00149">
    <property type="entry name" value="Metallophos"/>
    <property type="match status" value="1"/>
</dbReference>
<dbReference type="InterPro" id="IPR029052">
    <property type="entry name" value="Metallo-depent_PP-like"/>
</dbReference>
<sequence>MLFAIGDIHGQLAQLEQALARIEAEAGPDARIIFLGDYSDRGPDSKGVLERLSSGLAEGRNWVCLKGNHDRMFHRFVVEGELHDEAIKSGKGWLDRALGGGATLYSYMNPPAIRHPLGGGMEMIASMGVDPVAPDLKAALLEGARAKVPQSHLDFLAARPLWHEEDGCIFVHAGIRPGVPMEDQVEEDLIWIRDGFLEDDTDHGKLIVHGHTALEHATHFGNRLDLDGGAAYGRPLYPAMLGDDGEWTLLTWEGSEPLKPAGSYL</sequence>
<comment type="caution">
    <text evidence="2">The sequence shown here is derived from an EMBL/GenBank/DDBJ whole genome shotgun (WGS) entry which is preliminary data.</text>
</comment>
<evidence type="ECO:0000313" key="3">
    <source>
        <dbReference type="Proteomes" id="UP000474757"/>
    </source>
</evidence>
<dbReference type="PANTHER" id="PTHR42850:SF4">
    <property type="entry name" value="ZINC-DEPENDENT ENDOPOLYPHOSPHATASE"/>
    <property type="match status" value="1"/>
</dbReference>
<dbReference type="GO" id="GO:0008803">
    <property type="term" value="F:bis(5'-nucleosyl)-tetraphosphatase (symmetrical) activity"/>
    <property type="evidence" value="ECO:0007669"/>
    <property type="project" value="TreeGrafter"/>
</dbReference>
<dbReference type="GO" id="GO:0005737">
    <property type="term" value="C:cytoplasm"/>
    <property type="evidence" value="ECO:0007669"/>
    <property type="project" value="TreeGrafter"/>
</dbReference>